<accession>A0A835R3R8</accession>
<name>A0A835R3R8_VANPL</name>
<evidence type="ECO:0000256" key="5">
    <source>
        <dbReference type="RuleBase" id="RU004336"/>
    </source>
</evidence>
<dbReference type="InterPro" id="IPR017853">
    <property type="entry name" value="GH"/>
</dbReference>
<keyword evidence="7" id="KW-1185">Reference proteome</keyword>
<dbReference type="EMBL" id="JADCNL010000005">
    <property type="protein sequence ID" value="KAG0481619.1"/>
    <property type="molecule type" value="Genomic_DNA"/>
</dbReference>
<dbReference type="GO" id="GO:0042973">
    <property type="term" value="F:glucan endo-1,3-beta-D-glucosidase activity"/>
    <property type="evidence" value="ECO:0007669"/>
    <property type="project" value="UniProtKB-ARBA"/>
</dbReference>
<organism evidence="6 7">
    <name type="scientific">Vanilla planifolia</name>
    <name type="common">Vanilla</name>
    <dbReference type="NCBI Taxonomy" id="51239"/>
    <lineage>
        <taxon>Eukaryota</taxon>
        <taxon>Viridiplantae</taxon>
        <taxon>Streptophyta</taxon>
        <taxon>Embryophyta</taxon>
        <taxon>Tracheophyta</taxon>
        <taxon>Spermatophyta</taxon>
        <taxon>Magnoliopsida</taxon>
        <taxon>Liliopsida</taxon>
        <taxon>Asparagales</taxon>
        <taxon>Orchidaceae</taxon>
        <taxon>Vanilloideae</taxon>
        <taxon>Vanilleae</taxon>
        <taxon>Vanilla</taxon>
    </lineage>
</organism>
<evidence type="ECO:0000256" key="3">
    <source>
        <dbReference type="ARBA" id="ARBA00023295"/>
    </source>
</evidence>
<dbReference type="InterPro" id="IPR000490">
    <property type="entry name" value="Glyco_hydro_17"/>
</dbReference>
<dbReference type="GO" id="GO:0005975">
    <property type="term" value="P:carbohydrate metabolic process"/>
    <property type="evidence" value="ECO:0007669"/>
    <property type="project" value="InterPro"/>
</dbReference>
<evidence type="ECO:0000256" key="1">
    <source>
        <dbReference type="ARBA" id="ARBA00008773"/>
    </source>
</evidence>
<dbReference type="PROSITE" id="PS00587">
    <property type="entry name" value="GLYCOSYL_HYDROL_F17"/>
    <property type="match status" value="1"/>
</dbReference>
<gene>
    <name evidence="6" type="ORF">HPP92_012477</name>
</gene>
<evidence type="ECO:0000313" key="7">
    <source>
        <dbReference type="Proteomes" id="UP000636800"/>
    </source>
</evidence>
<dbReference type="Pfam" id="PF00332">
    <property type="entry name" value="Glyco_hydro_17"/>
    <property type="match status" value="1"/>
</dbReference>
<dbReference type="OrthoDB" id="1736712at2759"/>
<comment type="similarity">
    <text evidence="1 4">Belongs to the glycosyl hydrolase 17 family.</text>
</comment>
<comment type="caution">
    <text evidence="6">The sequence shown here is derived from an EMBL/GenBank/DDBJ whole genome shotgun (WGS) entry which is preliminary data.</text>
</comment>
<dbReference type="Proteomes" id="UP000636800">
    <property type="component" value="Chromosome 5"/>
</dbReference>
<sequence length="305" mass="32215">MLGDNLPSPSQVVSLYRSRNITKLRLFNPEDDVLSSLKNSGIAVILGTYNQDLPRLAADPSFAASWVGTHVAPYASSVSFRAICAGNEVIPGNLSSTVLPASRNLEAALSAAGFSIPVTTAISTQVLATSYPPSAGSFSTDASSVMAPLVAFLAARAAPPLVNVYPYFAYVADPADVDLGYALFGSGRVVIQDVGLGYTNLFDAMVDSVHAAVEKAGSKGVRLVVSETGWPSGGGGPAATVDNARAYNNRLVKHVKEGTPSRPGEEVEVYLFAMFNENLKPEGTERNFGLYNPDMTEVYHVDFNS</sequence>
<protein>
    <submittedName>
        <fullName evidence="6">Uncharacterized protein</fullName>
    </submittedName>
</protein>
<dbReference type="AlphaFoldDB" id="A0A835R3R8"/>
<evidence type="ECO:0000313" key="6">
    <source>
        <dbReference type="EMBL" id="KAG0481619.1"/>
    </source>
</evidence>
<reference evidence="6 7" key="1">
    <citation type="journal article" date="2020" name="Nat. Food">
        <title>A phased Vanilla planifolia genome enables genetic improvement of flavour and production.</title>
        <authorList>
            <person name="Hasing T."/>
            <person name="Tang H."/>
            <person name="Brym M."/>
            <person name="Khazi F."/>
            <person name="Huang T."/>
            <person name="Chambers A.H."/>
        </authorList>
    </citation>
    <scope>NUCLEOTIDE SEQUENCE [LARGE SCALE GENOMIC DNA]</scope>
    <source>
        <tissue evidence="6">Leaf</tissue>
    </source>
</reference>
<evidence type="ECO:0000256" key="2">
    <source>
        <dbReference type="ARBA" id="ARBA00022801"/>
    </source>
</evidence>
<proteinExistence type="inferred from homology"/>
<dbReference type="SUPFAM" id="SSF51445">
    <property type="entry name" value="(Trans)glycosidases"/>
    <property type="match status" value="1"/>
</dbReference>
<keyword evidence="3 5" id="KW-0326">Glycosidase</keyword>
<dbReference type="InterPro" id="IPR044965">
    <property type="entry name" value="Glyco_hydro_17_plant"/>
</dbReference>
<dbReference type="PANTHER" id="PTHR32227">
    <property type="entry name" value="GLUCAN ENDO-1,3-BETA-GLUCOSIDASE BG1-RELATED-RELATED"/>
    <property type="match status" value="1"/>
</dbReference>
<keyword evidence="2 5" id="KW-0378">Hydrolase</keyword>
<dbReference type="FunFam" id="3.20.20.80:FF:000010">
    <property type="entry name" value="glucan endo-1,3-beta-glucosidase, basic"/>
    <property type="match status" value="1"/>
</dbReference>
<evidence type="ECO:0000256" key="4">
    <source>
        <dbReference type="RuleBase" id="RU004335"/>
    </source>
</evidence>
<dbReference type="Gene3D" id="3.20.20.80">
    <property type="entry name" value="Glycosidases"/>
    <property type="match status" value="1"/>
</dbReference>